<reference evidence="3" key="1">
    <citation type="submission" date="2019-11" db="EMBL/GenBank/DDBJ databases">
        <authorList>
            <person name="Feng L."/>
        </authorList>
    </citation>
    <scope>NUCLEOTIDE SEQUENCE</scope>
    <source>
        <strain evidence="3">ElimosumLFYP34</strain>
    </source>
</reference>
<feature type="transmembrane region" description="Helical" evidence="1">
    <location>
        <begin position="158"/>
        <end position="178"/>
    </location>
</feature>
<keyword evidence="3" id="KW-0808">Transferase</keyword>
<dbReference type="PANTHER" id="PTHR40448">
    <property type="entry name" value="TWO-COMPONENT SENSOR HISTIDINE KINASE"/>
    <property type="match status" value="1"/>
</dbReference>
<dbReference type="InterPro" id="IPR036890">
    <property type="entry name" value="HATPase_C_sf"/>
</dbReference>
<dbReference type="PANTHER" id="PTHR40448:SF1">
    <property type="entry name" value="TWO-COMPONENT SENSOR HISTIDINE KINASE"/>
    <property type="match status" value="1"/>
</dbReference>
<name>A0A6N3B2I6_EUBLI</name>
<feature type="domain" description="Sensor histidine kinase NatK-like C-terminal" evidence="2">
    <location>
        <begin position="326"/>
        <end position="426"/>
    </location>
</feature>
<evidence type="ECO:0000313" key="3">
    <source>
        <dbReference type="EMBL" id="VYT98884.1"/>
    </source>
</evidence>
<dbReference type="EMBL" id="CACRTR010000005">
    <property type="protein sequence ID" value="VYT98884.1"/>
    <property type="molecule type" value="Genomic_DNA"/>
</dbReference>
<protein>
    <submittedName>
        <fullName evidence="3">Sensor histidine kinase DpiB</fullName>
        <ecNumber evidence="3">2.7.13.3</ecNumber>
    </submittedName>
</protein>
<dbReference type="AlphaFoldDB" id="A0A6N3B2I6"/>
<dbReference type="GO" id="GO:0042802">
    <property type="term" value="F:identical protein binding"/>
    <property type="evidence" value="ECO:0007669"/>
    <property type="project" value="TreeGrafter"/>
</dbReference>
<feature type="transmembrane region" description="Helical" evidence="1">
    <location>
        <begin position="35"/>
        <end position="54"/>
    </location>
</feature>
<evidence type="ECO:0000256" key="1">
    <source>
        <dbReference type="SAM" id="Phobius"/>
    </source>
</evidence>
<proteinExistence type="predicted"/>
<dbReference type="EC" id="2.7.13.3" evidence="3"/>
<gene>
    <name evidence="3" type="primary">dpiB</name>
    <name evidence="3" type="ORF">ELLFYP34_02413</name>
</gene>
<keyword evidence="3" id="KW-0418">Kinase</keyword>
<dbReference type="CDD" id="cd16935">
    <property type="entry name" value="HATPase_AgrC-ComD-like"/>
    <property type="match status" value="1"/>
</dbReference>
<keyword evidence="1" id="KW-1133">Transmembrane helix</keyword>
<dbReference type="SUPFAM" id="SSF55874">
    <property type="entry name" value="ATPase domain of HSP90 chaperone/DNA topoisomerase II/histidine kinase"/>
    <property type="match status" value="1"/>
</dbReference>
<feature type="transmembrane region" description="Helical" evidence="1">
    <location>
        <begin position="84"/>
        <end position="108"/>
    </location>
</feature>
<feature type="transmembrane region" description="Helical" evidence="1">
    <location>
        <begin position="184"/>
        <end position="207"/>
    </location>
</feature>
<organism evidence="3">
    <name type="scientific">Eubacterium limosum</name>
    <dbReference type="NCBI Taxonomy" id="1736"/>
    <lineage>
        <taxon>Bacteria</taxon>
        <taxon>Bacillati</taxon>
        <taxon>Bacillota</taxon>
        <taxon>Clostridia</taxon>
        <taxon>Eubacteriales</taxon>
        <taxon>Eubacteriaceae</taxon>
        <taxon>Eubacterium</taxon>
    </lineage>
</organism>
<accession>A0A6N3B2I6</accession>
<keyword evidence="1" id="KW-0812">Transmembrane</keyword>
<dbReference type="Pfam" id="PF14501">
    <property type="entry name" value="HATPase_c_5"/>
    <property type="match status" value="1"/>
</dbReference>
<dbReference type="InterPro" id="IPR032834">
    <property type="entry name" value="NatK-like_C"/>
</dbReference>
<feature type="transmembrane region" description="Helical" evidence="1">
    <location>
        <begin position="60"/>
        <end position="77"/>
    </location>
</feature>
<feature type="transmembrane region" description="Helical" evidence="1">
    <location>
        <begin position="6"/>
        <end position="23"/>
    </location>
</feature>
<sequence length="436" mass="50243">MIMEIWIQIFAAVFEAVLIYYWVRAFSKDKESKRRWSVLELTLLSGWILISLVFVKNPLLLISFTAVGCLIMFRIYHVLWKTNLVATLVFCAVMALCDVLATYLVILFSGEDVEAARFTANLMLITNLIAKFLILAFVSFVYVRNKTDFSRLFFKKSIYLLIMPVASIIVLYQILSFSDMEEEFSIVMCLLGVTGLFIGNIYSFTFFEKEEALEEQRIKQVFLEQQIEGQRVYYQNLEASSEEVRKMRHDLKNAFAALSGYLNEGDIENARRFVEQKTEKLGELVYNTGHPAVDAVVNAKRTRAVKEKIQFDAKITLPEKLYVDEMDLCIIIGNALDNALEACEKMPPGQGKTILFLRRSGDMLFIEVKNTFLEEPVRGTEGFVTTKRDQKNHGFGLKTMEQLTKKYDGFIDYETNEGWFCLSINLNLKDPVNYTR</sequence>
<dbReference type="Gene3D" id="3.30.565.10">
    <property type="entry name" value="Histidine kinase-like ATPase, C-terminal domain"/>
    <property type="match status" value="1"/>
</dbReference>
<feature type="transmembrane region" description="Helical" evidence="1">
    <location>
        <begin position="120"/>
        <end position="143"/>
    </location>
</feature>
<evidence type="ECO:0000259" key="2">
    <source>
        <dbReference type="Pfam" id="PF14501"/>
    </source>
</evidence>
<dbReference type="GO" id="GO:0004673">
    <property type="term" value="F:protein histidine kinase activity"/>
    <property type="evidence" value="ECO:0007669"/>
    <property type="project" value="UniProtKB-EC"/>
</dbReference>
<keyword evidence="1" id="KW-0472">Membrane</keyword>